<sequence>MVDGSIESEHFQVDQITRVLKLSAFASKINHESGTWNPLFNIQQRYLESSIQHSAEVLGILYSTFSRSHYFNSMKILTNIFKDLKKVIKGREL</sequence>
<organism evidence="1 2">
    <name type="scientific">Thalictrum thalictroides</name>
    <name type="common">Rue-anemone</name>
    <name type="synonym">Anemone thalictroides</name>
    <dbReference type="NCBI Taxonomy" id="46969"/>
    <lineage>
        <taxon>Eukaryota</taxon>
        <taxon>Viridiplantae</taxon>
        <taxon>Streptophyta</taxon>
        <taxon>Embryophyta</taxon>
        <taxon>Tracheophyta</taxon>
        <taxon>Spermatophyta</taxon>
        <taxon>Magnoliopsida</taxon>
        <taxon>Ranunculales</taxon>
        <taxon>Ranunculaceae</taxon>
        <taxon>Thalictroideae</taxon>
        <taxon>Thalictrum</taxon>
    </lineage>
</organism>
<dbReference type="AlphaFoldDB" id="A0A7J6WQ94"/>
<evidence type="ECO:0000313" key="1">
    <source>
        <dbReference type="EMBL" id="KAF5199529.1"/>
    </source>
</evidence>
<gene>
    <name evidence="1" type="ORF">FRX31_010884</name>
</gene>
<dbReference type="Proteomes" id="UP000554482">
    <property type="component" value="Unassembled WGS sequence"/>
</dbReference>
<keyword evidence="2" id="KW-1185">Reference proteome</keyword>
<evidence type="ECO:0000313" key="2">
    <source>
        <dbReference type="Proteomes" id="UP000554482"/>
    </source>
</evidence>
<name>A0A7J6WQ94_THATH</name>
<comment type="caution">
    <text evidence="1">The sequence shown here is derived from an EMBL/GenBank/DDBJ whole genome shotgun (WGS) entry which is preliminary data.</text>
</comment>
<reference evidence="1 2" key="1">
    <citation type="submission" date="2020-06" db="EMBL/GenBank/DDBJ databases">
        <title>Transcriptomic and genomic resources for Thalictrum thalictroides and T. hernandezii: Facilitating candidate gene discovery in an emerging model plant lineage.</title>
        <authorList>
            <person name="Arias T."/>
            <person name="Riano-Pachon D.M."/>
            <person name="Di Stilio V.S."/>
        </authorList>
    </citation>
    <scope>NUCLEOTIDE SEQUENCE [LARGE SCALE GENOMIC DNA]</scope>
    <source>
        <strain evidence="2">cv. WT478/WT964</strain>
        <tissue evidence="1">Leaves</tissue>
    </source>
</reference>
<protein>
    <submittedName>
        <fullName evidence="1">Uncharacterized protein</fullName>
    </submittedName>
</protein>
<dbReference type="EMBL" id="JABWDY010011825">
    <property type="protein sequence ID" value="KAF5199529.1"/>
    <property type="molecule type" value="Genomic_DNA"/>
</dbReference>
<proteinExistence type="predicted"/>
<accession>A0A7J6WQ94</accession>